<proteinExistence type="predicted"/>
<dbReference type="Proteomes" id="UP000784294">
    <property type="component" value="Unassembled WGS sequence"/>
</dbReference>
<evidence type="ECO:0000313" key="2">
    <source>
        <dbReference type="EMBL" id="VEL08540.1"/>
    </source>
</evidence>
<gene>
    <name evidence="2" type="ORF">PXEA_LOCUS1980</name>
</gene>
<dbReference type="OrthoDB" id="21204at2759"/>
<organism evidence="2 3">
    <name type="scientific">Protopolystoma xenopodis</name>
    <dbReference type="NCBI Taxonomy" id="117903"/>
    <lineage>
        <taxon>Eukaryota</taxon>
        <taxon>Metazoa</taxon>
        <taxon>Spiralia</taxon>
        <taxon>Lophotrochozoa</taxon>
        <taxon>Platyhelminthes</taxon>
        <taxon>Monogenea</taxon>
        <taxon>Polyopisthocotylea</taxon>
        <taxon>Polystomatidea</taxon>
        <taxon>Polystomatidae</taxon>
        <taxon>Protopolystoma</taxon>
    </lineage>
</organism>
<dbReference type="EMBL" id="CAAALY010004227">
    <property type="protein sequence ID" value="VEL08540.1"/>
    <property type="molecule type" value="Genomic_DNA"/>
</dbReference>
<comment type="caution">
    <text evidence="2">The sequence shown here is derived from an EMBL/GenBank/DDBJ whole genome shotgun (WGS) entry which is preliminary data.</text>
</comment>
<keyword evidence="3" id="KW-1185">Reference proteome</keyword>
<feature type="non-terminal residue" evidence="2">
    <location>
        <position position="1"/>
    </location>
</feature>
<protein>
    <submittedName>
        <fullName evidence="2">Uncharacterized protein</fullName>
    </submittedName>
</protein>
<evidence type="ECO:0000256" key="1">
    <source>
        <dbReference type="SAM" id="MobiDB-lite"/>
    </source>
</evidence>
<dbReference type="AlphaFoldDB" id="A0A448WCV9"/>
<feature type="compositionally biased region" description="Low complexity" evidence="1">
    <location>
        <begin position="89"/>
        <end position="108"/>
    </location>
</feature>
<reference evidence="2" key="1">
    <citation type="submission" date="2018-11" db="EMBL/GenBank/DDBJ databases">
        <authorList>
            <consortium name="Pathogen Informatics"/>
        </authorList>
    </citation>
    <scope>NUCLEOTIDE SEQUENCE</scope>
</reference>
<name>A0A448WCV9_9PLAT</name>
<feature type="compositionally biased region" description="Acidic residues" evidence="1">
    <location>
        <begin position="452"/>
        <end position="471"/>
    </location>
</feature>
<feature type="region of interest" description="Disordered" evidence="1">
    <location>
        <begin position="434"/>
        <end position="471"/>
    </location>
</feature>
<feature type="region of interest" description="Disordered" evidence="1">
    <location>
        <begin position="79"/>
        <end position="113"/>
    </location>
</feature>
<accession>A0A448WCV9</accession>
<evidence type="ECO:0000313" key="3">
    <source>
        <dbReference type="Proteomes" id="UP000784294"/>
    </source>
</evidence>
<sequence length="471" mass="50842">MLSCWPCSGVCENPPQSVPLHTGSTRNISASFLANNPAQRHRLIAFVRRELRALAPWLAYDTSAITHNSDQADHSLRRLHSGRNRPHNSSSSSSSSSSFTSTQNGSSSLNDPLHHFFSAPSSSTSNSIPATSPPSFSPLLFGAGGGLHANTPMLDDLSVRVVQHVSQASLTNWAGLFAYLRRQPGLNWRLVPLDRLMQFCAEFEAFARSSAPSLTEYDASVSLHRGMPLPLSHSAVARRPPPVYIGSSAAAGGNSQQAGFAPPHQLVVGRISTWLGTQLSVEMSPNGGHSASQDPLNMAADLTVRLLRAVGYPHTFRSTSSTTSTANHFEVIDLVGESTTDLHDSLTRGMSELVDYSGFEGDMIADSTAAGLSRLVSGSRHHHHPGRLLAQRLLSELIDQALFVAALTPYYQHNHNTCHSRQSLARIDAPGSARRPLDLTTRAPTDVSIVSYDDDDDEEDADEDTLIGENE</sequence>